<evidence type="ECO:0000256" key="9">
    <source>
        <dbReference type="ARBA" id="ARBA00038424"/>
    </source>
</evidence>
<gene>
    <name evidence="15" type="ORF">ROZALSC1DRAFT_26494</name>
</gene>
<protein>
    <recommendedName>
        <fullName evidence="10">Dynein regulatory complex subunit 2</fullName>
    </recommendedName>
</protein>
<evidence type="ECO:0000256" key="6">
    <source>
        <dbReference type="ARBA" id="ARBA00023212"/>
    </source>
</evidence>
<comment type="similarity">
    <text evidence="9">Belongs to the DRC2 family.</text>
</comment>
<reference evidence="16" key="1">
    <citation type="journal article" date="2018" name="Nat. Microbiol.">
        <title>Leveraging single-cell genomics to expand the fungal tree of life.</title>
        <authorList>
            <person name="Ahrendt S.R."/>
            <person name="Quandt C.A."/>
            <person name="Ciobanu D."/>
            <person name="Clum A."/>
            <person name="Salamov A."/>
            <person name="Andreopoulos B."/>
            <person name="Cheng J.F."/>
            <person name="Woyke T."/>
            <person name="Pelin A."/>
            <person name="Henrissat B."/>
            <person name="Reynolds N.K."/>
            <person name="Benny G.L."/>
            <person name="Smith M.E."/>
            <person name="James T.Y."/>
            <person name="Grigoriev I.V."/>
        </authorList>
    </citation>
    <scope>NUCLEOTIDE SEQUENCE [LARGE SCALE GENOMIC DNA]</scope>
    <source>
        <strain evidence="16">CSF55</strain>
    </source>
</reference>
<comment type="function">
    <text evidence="11">Component of the nexin-dynein regulatory complex (N-DRC), a key regulator of ciliary/flagellar motility which maintains the alignment and integrity of the distal axoneme and regulates microtubule sliding in motile axonemes. Plays a critical role in the assembly of N-DRC and also stabilizes the assembly of multiple inner dynein arms and radial spokes. Coassembles with DRC1 to form a central scaffold needed for assembly of the N-DRC and its attachment to the outer doublet microtubules.</text>
</comment>
<dbReference type="InterPro" id="IPR039750">
    <property type="entry name" value="DRC1/DRC2"/>
</dbReference>
<evidence type="ECO:0000256" key="7">
    <source>
        <dbReference type="ARBA" id="ARBA00023273"/>
    </source>
</evidence>
<evidence type="ECO:0000256" key="10">
    <source>
        <dbReference type="ARBA" id="ARBA00040899"/>
    </source>
</evidence>
<feature type="region of interest" description="Disordered" evidence="13">
    <location>
        <begin position="1"/>
        <end position="22"/>
    </location>
</feature>
<evidence type="ECO:0000256" key="12">
    <source>
        <dbReference type="SAM" id="Coils"/>
    </source>
</evidence>
<feature type="coiled-coil region" evidence="12">
    <location>
        <begin position="361"/>
        <end position="395"/>
    </location>
</feature>
<evidence type="ECO:0000313" key="15">
    <source>
        <dbReference type="EMBL" id="RKP22111.1"/>
    </source>
</evidence>
<dbReference type="PANTHER" id="PTHR21625:SF0">
    <property type="entry name" value="DYNEIN REGULATORY COMPLEX SUBUNIT 2"/>
    <property type="match status" value="1"/>
</dbReference>
<keyword evidence="4 12" id="KW-0175">Coiled coil</keyword>
<keyword evidence="2" id="KW-0963">Cytoplasm</keyword>
<feature type="coiled-coil region" evidence="12">
    <location>
        <begin position="75"/>
        <end position="102"/>
    </location>
</feature>
<evidence type="ECO:0000313" key="16">
    <source>
        <dbReference type="Proteomes" id="UP000281549"/>
    </source>
</evidence>
<evidence type="ECO:0000256" key="3">
    <source>
        <dbReference type="ARBA" id="ARBA00022846"/>
    </source>
</evidence>
<evidence type="ECO:0000259" key="14">
    <source>
        <dbReference type="Pfam" id="PF14772"/>
    </source>
</evidence>
<dbReference type="AlphaFoldDB" id="A0A4P9YSJ3"/>
<evidence type="ECO:0000256" key="8">
    <source>
        <dbReference type="ARBA" id="ARBA00037841"/>
    </source>
</evidence>
<organism evidence="15 16">
    <name type="scientific">Rozella allomycis (strain CSF55)</name>
    <dbReference type="NCBI Taxonomy" id="988480"/>
    <lineage>
        <taxon>Eukaryota</taxon>
        <taxon>Fungi</taxon>
        <taxon>Fungi incertae sedis</taxon>
        <taxon>Cryptomycota</taxon>
        <taxon>Cryptomycota incertae sedis</taxon>
        <taxon>Rozella</taxon>
    </lineage>
</organism>
<evidence type="ECO:0000256" key="5">
    <source>
        <dbReference type="ARBA" id="ARBA00023069"/>
    </source>
</evidence>
<evidence type="ECO:0000256" key="4">
    <source>
        <dbReference type="ARBA" id="ARBA00023054"/>
    </source>
</evidence>
<sequence>MGKKKTSAKKDKNSNSSDKRDIIEASLHEFKQCTFGRKELSSQRHQNSREVAKYYEAAELKSGISILEASFSQQLDRKNELVKSLKKDIEESEEQYQVSIRTHMSNIENLISMHASRTGKVDVAFEEEVKDMCNNFESEIIRIRQDFINEKVGLLGIIHRMEHEFTEAENESKHDFQSIREDIRNKNLEEKHALRIQLEGIIEDLWRQFQAVRGLVVFESHGQLTIRDSQSTKIIDQQLKKLQKIQYEEKTLTLKEEKEAIQNQFQYLKQRMMNYRDLERKKLIDMARLAKEIHSAEKIIKLTEMNKKLETESELIAISNKHFETTFSRDVPNDNDVFFEAEGDSTYISGAQRLSFFYNRMNKAVLDKMQLESQKKELLQENNSLKSLLKQYLEGVSVNDNVLRNKNSLFIINEKINVNLHTINQIKSKKMVTCIDGNLAAKLYS</sequence>
<feature type="compositionally biased region" description="Basic and acidic residues" evidence="13">
    <location>
        <begin position="8"/>
        <end position="22"/>
    </location>
</feature>
<dbReference type="GO" id="GO:0005858">
    <property type="term" value="C:axonemal dynein complex"/>
    <property type="evidence" value="ECO:0007669"/>
    <property type="project" value="InterPro"/>
</dbReference>
<feature type="domain" description="Dynein regulatory complex protein 1/2 N-terminal" evidence="14">
    <location>
        <begin position="46"/>
        <end position="107"/>
    </location>
</feature>
<keyword evidence="3" id="KW-0282">Flagellum</keyword>
<accession>A0A4P9YSJ3</accession>
<evidence type="ECO:0000256" key="2">
    <source>
        <dbReference type="ARBA" id="ARBA00022490"/>
    </source>
</evidence>
<keyword evidence="5" id="KW-0969">Cilium</keyword>
<dbReference type="Pfam" id="PF14772">
    <property type="entry name" value="NYD-SP28"/>
    <property type="match status" value="1"/>
</dbReference>
<dbReference type="PANTHER" id="PTHR21625">
    <property type="entry name" value="NYD-SP28 PROTEIN"/>
    <property type="match status" value="1"/>
</dbReference>
<evidence type="ECO:0000256" key="11">
    <source>
        <dbReference type="ARBA" id="ARBA00045865"/>
    </source>
</evidence>
<keyword evidence="7" id="KW-0966">Cell projection</keyword>
<evidence type="ECO:0000256" key="1">
    <source>
        <dbReference type="ARBA" id="ARBA00004611"/>
    </source>
</evidence>
<dbReference type="GO" id="GO:0003352">
    <property type="term" value="P:regulation of cilium movement"/>
    <property type="evidence" value="ECO:0007669"/>
    <property type="project" value="TreeGrafter"/>
</dbReference>
<name>A0A4P9YSJ3_ROZAC</name>
<dbReference type="GO" id="GO:0060285">
    <property type="term" value="P:cilium-dependent cell motility"/>
    <property type="evidence" value="ECO:0007669"/>
    <property type="project" value="TreeGrafter"/>
</dbReference>
<dbReference type="EMBL" id="ML004909">
    <property type="protein sequence ID" value="RKP22111.1"/>
    <property type="molecule type" value="Genomic_DNA"/>
</dbReference>
<proteinExistence type="inferred from homology"/>
<dbReference type="Proteomes" id="UP000281549">
    <property type="component" value="Unassembled WGS sequence"/>
</dbReference>
<dbReference type="InterPro" id="IPR039505">
    <property type="entry name" value="DRC1/2_N"/>
</dbReference>
<dbReference type="GO" id="GO:0070286">
    <property type="term" value="P:axonemal dynein complex assembly"/>
    <property type="evidence" value="ECO:0007669"/>
    <property type="project" value="InterPro"/>
</dbReference>
<comment type="subcellular location">
    <subcellularLocation>
        <location evidence="1">Cytoplasm</location>
        <location evidence="1">Cytoskeleton</location>
        <location evidence="1">Flagellum axoneme</location>
    </subcellularLocation>
    <subcellularLocation>
        <location evidence="8">Cytoplasm</location>
        <location evidence="8">Cytoskeleton</location>
        <location evidence="8">Flagellum basal body</location>
    </subcellularLocation>
</comment>
<feature type="coiled-coil region" evidence="12">
    <location>
        <begin position="244"/>
        <end position="306"/>
    </location>
</feature>
<keyword evidence="6" id="KW-0206">Cytoskeleton</keyword>
<evidence type="ECO:0000256" key="13">
    <source>
        <dbReference type="SAM" id="MobiDB-lite"/>
    </source>
</evidence>